<sequence length="424" mass="48195">MIRFILPCCLLILQCALLHPTFAHSKLARLIRTSLTPITFLWFLTAPFRCSVRPPESADLISRMSFATSCILMSVKALDWGLGSDTVYTRTFKIVNGVKRWEKFDQDEEAINQKLQENDSCDAFQLILWVMLLMSSSRGLQFTWGPPTHPTNNLSTSDLIRRIVYVNIPATLALAFQIKTRDSALQTPVSVFLSWGIVHFPGLSLLSEVIYTASHGIWLASVMDVGLCLTTLGATVLYKFARWLNAPDAILQLCDPIYYPPAYDSPHLSSSIAELWGRRWHALFKRTFVLMGGKPMVWITKRLGASSNTQRLMGLFGIFAASAFLHEYPIFALTHPHQPYRHLFSEFPGAGFFFLLQPLGMLIEPYVIPLIPKKLGGGKLWVWAFLILTGYPYRIRYLVDCQLLSRIRPLSEWTWLYILSPVKT</sequence>
<comment type="subcellular location">
    <subcellularLocation>
        <location evidence="1">Membrane</location>
        <topology evidence="1">Multi-pass membrane protein</topology>
    </subcellularLocation>
</comment>
<dbReference type="InterPro" id="IPR032805">
    <property type="entry name" value="Wax_synthase_dom"/>
</dbReference>
<accession>A0A9P6NH69</accession>
<reference evidence="11" key="1">
    <citation type="submission" date="2013-11" db="EMBL/GenBank/DDBJ databases">
        <title>Genome sequence of the fusiform rust pathogen reveals effectors for host alternation and coevolution with pine.</title>
        <authorList>
            <consortium name="DOE Joint Genome Institute"/>
            <person name="Smith K."/>
            <person name="Pendleton A."/>
            <person name="Kubisiak T."/>
            <person name="Anderson C."/>
            <person name="Salamov A."/>
            <person name="Aerts A."/>
            <person name="Riley R."/>
            <person name="Clum A."/>
            <person name="Lindquist E."/>
            <person name="Ence D."/>
            <person name="Campbell M."/>
            <person name="Kronenberg Z."/>
            <person name="Feau N."/>
            <person name="Dhillon B."/>
            <person name="Hamelin R."/>
            <person name="Burleigh J."/>
            <person name="Smith J."/>
            <person name="Yandell M."/>
            <person name="Nelson C."/>
            <person name="Grigoriev I."/>
            <person name="Davis J."/>
        </authorList>
    </citation>
    <scope>NUCLEOTIDE SEQUENCE</scope>
    <source>
        <strain evidence="11">G11</strain>
    </source>
</reference>
<evidence type="ECO:0000313" key="12">
    <source>
        <dbReference type="Proteomes" id="UP000886653"/>
    </source>
</evidence>
<evidence type="ECO:0000256" key="8">
    <source>
        <dbReference type="SAM" id="Phobius"/>
    </source>
</evidence>
<dbReference type="PANTHER" id="PTHR31595:SF57">
    <property type="entry name" value="OS04G0481900 PROTEIN"/>
    <property type="match status" value="1"/>
</dbReference>
<dbReference type="GO" id="GO:0016020">
    <property type="term" value="C:membrane"/>
    <property type="evidence" value="ECO:0007669"/>
    <property type="project" value="UniProtKB-SubCell"/>
</dbReference>
<organism evidence="11 12">
    <name type="scientific">Cronartium quercuum f. sp. fusiforme G11</name>
    <dbReference type="NCBI Taxonomy" id="708437"/>
    <lineage>
        <taxon>Eukaryota</taxon>
        <taxon>Fungi</taxon>
        <taxon>Dikarya</taxon>
        <taxon>Basidiomycota</taxon>
        <taxon>Pucciniomycotina</taxon>
        <taxon>Pucciniomycetes</taxon>
        <taxon>Pucciniales</taxon>
        <taxon>Coleosporiaceae</taxon>
        <taxon>Cronartium</taxon>
    </lineage>
</organism>
<evidence type="ECO:0000256" key="7">
    <source>
        <dbReference type="ARBA" id="ARBA00023136"/>
    </source>
</evidence>
<dbReference type="Pfam" id="PF13813">
    <property type="entry name" value="MBOAT_2"/>
    <property type="match status" value="1"/>
</dbReference>
<dbReference type="AlphaFoldDB" id="A0A9P6NH69"/>
<dbReference type="EMBL" id="MU167269">
    <property type="protein sequence ID" value="KAG0145888.1"/>
    <property type="molecule type" value="Genomic_DNA"/>
</dbReference>
<feature type="domain" description="Wax synthase" evidence="10">
    <location>
        <begin position="259"/>
        <end position="336"/>
    </location>
</feature>
<protein>
    <recommendedName>
        <fullName evidence="10">Wax synthase domain-containing protein</fullName>
    </recommendedName>
</protein>
<evidence type="ECO:0000256" key="3">
    <source>
        <dbReference type="ARBA" id="ARBA00007282"/>
    </source>
</evidence>
<dbReference type="GO" id="GO:0006629">
    <property type="term" value="P:lipid metabolic process"/>
    <property type="evidence" value="ECO:0007669"/>
    <property type="project" value="InterPro"/>
</dbReference>
<comment type="pathway">
    <text evidence="2">Secondary metabolite biosynthesis.</text>
</comment>
<comment type="caution">
    <text evidence="11">The sequence shown here is derived from an EMBL/GenBank/DDBJ whole genome shotgun (WGS) entry which is preliminary data.</text>
</comment>
<evidence type="ECO:0000313" key="11">
    <source>
        <dbReference type="EMBL" id="KAG0145888.1"/>
    </source>
</evidence>
<dbReference type="Proteomes" id="UP000886653">
    <property type="component" value="Unassembled WGS sequence"/>
</dbReference>
<evidence type="ECO:0000256" key="4">
    <source>
        <dbReference type="ARBA" id="ARBA00022679"/>
    </source>
</evidence>
<feature type="transmembrane region" description="Helical" evidence="8">
    <location>
        <begin position="190"/>
        <end position="211"/>
    </location>
</feature>
<dbReference type="InterPro" id="IPR044851">
    <property type="entry name" value="Wax_synthase"/>
</dbReference>
<name>A0A9P6NH69_9BASI</name>
<keyword evidence="4" id="KW-0808">Transferase</keyword>
<evidence type="ECO:0000256" key="2">
    <source>
        <dbReference type="ARBA" id="ARBA00005179"/>
    </source>
</evidence>
<feature type="transmembrane region" description="Helical" evidence="8">
    <location>
        <begin position="217"/>
        <end position="238"/>
    </location>
</feature>
<gene>
    <name evidence="11" type="ORF">CROQUDRAFT_45194</name>
</gene>
<keyword evidence="6 8" id="KW-1133">Transmembrane helix</keyword>
<evidence type="ECO:0000256" key="5">
    <source>
        <dbReference type="ARBA" id="ARBA00022692"/>
    </source>
</evidence>
<keyword evidence="12" id="KW-1185">Reference proteome</keyword>
<feature type="chain" id="PRO_5040381931" description="Wax synthase domain-containing protein" evidence="9">
    <location>
        <begin position="24"/>
        <end position="424"/>
    </location>
</feature>
<feature type="signal peptide" evidence="9">
    <location>
        <begin position="1"/>
        <end position="23"/>
    </location>
</feature>
<evidence type="ECO:0000256" key="6">
    <source>
        <dbReference type="ARBA" id="ARBA00022989"/>
    </source>
</evidence>
<proteinExistence type="inferred from homology"/>
<keyword evidence="7 8" id="KW-0472">Membrane</keyword>
<dbReference type="PANTHER" id="PTHR31595">
    <property type="entry name" value="LONG-CHAIN-ALCOHOL O-FATTY-ACYLTRANSFERASE 3-RELATED"/>
    <property type="match status" value="1"/>
</dbReference>
<feature type="transmembrane region" description="Helical" evidence="8">
    <location>
        <begin position="312"/>
        <end position="331"/>
    </location>
</feature>
<dbReference type="GO" id="GO:0008374">
    <property type="term" value="F:O-acyltransferase activity"/>
    <property type="evidence" value="ECO:0007669"/>
    <property type="project" value="InterPro"/>
</dbReference>
<evidence type="ECO:0000256" key="1">
    <source>
        <dbReference type="ARBA" id="ARBA00004141"/>
    </source>
</evidence>
<evidence type="ECO:0000259" key="10">
    <source>
        <dbReference type="Pfam" id="PF13813"/>
    </source>
</evidence>
<dbReference type="OrthoDB" id="1077582at2759"/>
<evidence type="ECO:0000256" key="9">
    <source>
        <dbReference type="SAM" id="SignalP"/>
    </source>
</evidence>
<feature type="transmembrane region" description="Helical" evidence="8">
    <location>
        <begin position="351"/>
        <end position="368"/>
    </location>
</feature>
<comment type="similarity">
    <text evidence="3">Belongs to the wax synthase family.</text>
</comment>
<keyword evidence="5 8" id="KW-0812">Transmembrane</keyword>
<keyword evidence="9" id="KW-0732">Signal</keyword>